<feature type="transmembrane region" description="Helical" evidence="7">
    <location>
        <begin position="258"/>
        <end position="277"/>
    </location>
</feature>
<evidence type="ECO:0000256" key="7">
    <source>
        <dbReference type="SAM" id="Phobius"/>
    </source>
</evidence>
<feature type="transmembrane region" description="Helical" evidence="7">
    <location>
        <begin position="170"/>
        <end position="189"/>
    </location>
</feature>
<feature type="transmembrane region" description="Helical" evidence="7">
    <location>
        <begin position="81"/>
        <end position="101"/>
    </location>
</feature>
<dbReference type="Pfam" id="PF00892">
    <property type="entry name" value="EamA"/>
    <property type="match status" value="2"/>
</dbReference>
<gene>
    <name evidence="9" type="ORF">H9Q79_15245</name>
</gene>
<dbReference type="SUPFAM" id="SSF103481">
    <property type="entry name" value="Multidrug resistance efflux transporter EmrE"/>
    <property type="match status" value="2"/>
</dbReference>
<dbReference type="AlphaFoldDB" id="A0A7G9GBP4"/>
<dbReference type="InterPro" id="IPR050638">
    <property type="entry name" value="AA-Vitamin_Transporters"/>
</dbReference>
<feature type="domain" description="EamA" evidence="8">
    <location>
        <begin position="168"/>
        <end position="303"/>
    </location>
</feature>
<feature type="transmembrane region" description="Helical" evidence="7">
    <location>
        <begin position="196"/>
        <end position="217"/>
    </location>
</feature>
<feature type="transmembrane region" description="Helical" evidence="7">
    <location>
        <begin position="223"/>
        <end position="246"/>
    </location>
</feature>
<feature type="domain" description="EamA" evidence="8">
    <location>
        <begin position="13"/>
        <end position="154"/>
    </location>
</feature>
<name>A0A7G9GBP4_9FIRM</name>
<dbReference type="PANTHER" id="PTHR32322">
    <property type="entry name" value="INNER MEMBRANE TRANSPORTER"/>
    <property type="match status" value="1"/>
</dbReference>
<dbReference type="InterPro" id="IPR000620">
    <property type="entry name" value="EamA_dom"/>
</dbReference>
<feature type="transmembrane region" description="Helical" evidence="7">
    <location>
        <begin position="50"/>
        <end position="69"/>
    </location>
</feature>
<evidence type="ECO:0000256" key="6">
    <source>
        <dbReference type="ARBA" id="ARBA00023136"/>
    </source>
</evidence>
<dbReference type="EMBL" id="CP060635">
    <property type="protein sequence ID" value="QNM08226.1"/>
    <property type="molecule type" value="Genomic_DNA"/>
</dbReference>
<comment type="similarity">
    <text evidence="2">Belongs to the EamA transporter family.</text>
</comment>
<evidence type="ECO:0000256" key="4">
    <source>
        <dbReference type="ARBA" id="ARBA00022692"/>
    </source>
</evidence>
<reference evidence="9 10" key="1">
    <citation type="submission" date="2020-08" db="EMBL/GenBank/DDBJ databases">
        <authorList>
            <person name="Liu C."/>
            <person name="Sun Q."/>
        </authorList>
    </citation>
    <scope>NUCLEOTIDE SEQUENCE [LARGE SCALE GENOMIC DNA]</scope>
    <source>
        <strain evidence="9 10">NSJ-29</strain>
    </source>
</reference>
<dbReference type="InterPro" id="IPR037185">
    <property type="entry name" value="EmrE-like"/>
</dbReference>
<evidence type="ECO:0000313" key="10">
    <source>
        <dbReference type="Proteomes" id="UP000515860"/>
    </source>
</evidence>
<feature type="transmembrane region" description="Helical" evidence="7">
    <location>
        <begin position="113"/>
        <end position="132"/>
    </location>
</feature>
<dbReference type="RefSeq" id="WP_249328676.1">
    <property type="nucleotide sequence ID" value="NZ_CP060635.1"/>
</dbReference>
<comment type="subcellular location">
    <subcellularLocation>
        <location evidence="1">Cell membrane</location>
        <topology evidence="1">Multi-pass membrane protein</topology>
    </subcellularLocation>
</comment>
<feature type="transmembrane region" description="Helical" evidence="7">
    <location>
        <begin position="139"/>
        <end position="158"/>
    </location>
</feature>
<evidence type="ECO:0000256" key="3">
    <source>
        <dbReference type="ARBA" id="ARBA00022475"/>
    </source>
</evidence>
<evidence type="ECO:0000313" key="9">
    <source>
        <dbReference type="EMBL" id="QNM08226.1"/>
    </source>
</evidence>
<protein>
    <submittedName>
        <fullName evidence="9">DMT family transporter</fullName>
    </submittedName>
</protein>
<keyword evidence="3" id="KW-1003">Cell membrane</keyword>
<feature type="transmembrane region" description="Helical" evidence="7">
    <location>
        <begin position="283"/>
        <end position="302"/>
    </location>
</feature>
<dbReference type="PANTHER" id="PTHR32322:SF18">
    <property type="entry name" value="S-ADENOSYLMETHIONINE_S-ADENOSYLHOMOCYSTEINE TRANSPORTER"/>
    <property type="match status" value="1"/>
</dbReference>
<organism evidence="9 10">
    <name type="scientific">Wansuia hejianensis</name>
    <dbReference type="NCBI Taxonomy" id="2763667"/>
    <lineage>
        <taxon>Bacteria</taxon>
        <taxon>Bacillati</taxon>
        <taxon>Bacillota</taxon>
        <taxon>Clostridia</taxon>
        <taxon>Lachnospirales</taxon>
        <taxon>Lachnospiraceae</taxon>
        <taxon>Wansuia</taxon>
    </lineage>
</organism>
<accession>A0A7G9GBP4</accession>
<keyword evidence="6 7" id="KW-0472">Membrane</keyword>
<evidence type="ECO:0000256" key="2">
    <source>
        <dbReference type="ARBA" id="ARBA00007362"/>
    </source>
</evidence>
<evidence type="ECO:0000256" key="5">
    <source>
        <dbReference type="ARBA" id="ARBA00022989"/>
    </source>
</evidence>
<evidence type="ECO:0000256" key="1">
    <source>
        <dbReference type="ARBA" id="ARBA00004651"/>
    </source>
</evidence>
<dbReference type="GO" id="GO:0005886">
    <property type="term" value="C:plasma membrane"/>
    <property type="evidence" value="ECO:0007669"/>
    <property type="project" value="UniProtKB-SubCell"/>
</dbReference>
<evidence type="ECO:0000259" key="8">
    <source>
        <dbReference type="Pfam" id="PF00892"/>
    </source>
</evidence>
<keyword evidence="5 7" id="KW-1133">Transmembrane helix</keyword>
<keyword evidence="10" id="KW-1185">Reference proteome</keyword>
<keyword evidence="4 7" id="KW-0812">Transmembrane</keyword>
<dbReference type="Proteomes" id="UP000515860">
    <property type="component" value="Chromosome"/>
</dbReference>
<sequence>MKEKILTKAPVVCLLTFICCFLWGSAFPCIKIGYRLFQISSGDTASQILFAGIRFTLAGILTLLIGSIASRKILRPGKDSLKPIAVLSMVQTVIQYFFFYIGLAHTTGVKSSIIEASSSFFAILIASLIFRYETLTVRKVLGCLIGFAGVVVINLAGGSMDLNLSLNGEGFILLSTISYAFSSALIKKYSQHENPVVLSGCQFLLGGLILSLCGAFMGGRLTAFTPASVLLLIYMALISAVAYSLWGILLKHNPVSRISIFGFMNPVIGVLLSAVLLNEKNQAFSIYGLISLVLVCVGIYIVNRQKKL</sequence>
<dbReference type="KEGG" id="whj:H9Q79_15245"/>
<proteinExistence type="inferred from homology"/>